<keyword evidence="4" id="KW-1185">Reference proteome</keyword>
<keyword evidence="2" id="KW-0732">Signal</keyword>
<organism evidence="3 4">
    <name type="scientific">Actinorhabdospora filicis</name>
    <dbReference type="NCBI Taxonomy" id="1785913"/>
    <lineage>
        <taxon>Bacteria</taxon>
        <taxon>Bacillati</taxon>
        <taxon>Actinomycetota</taxon>
        <taxon>Actinomycetes</taxon>
        <taxon>Micromonosporales</taxon>
        <taxon>Micromonosporaceae</taxon>
        <taxon>Actinorhabdospora</taxon>
    </lineage>
</organism>
<evidence type="ECO:0008006" key="5">
    <source>
        <dbReference type="Google" id="ProtNLM"/>
    </source>
</evidence>
<dbReference type="Proteomes" id="UP001165079">
    <property type="component" value="Unassembled WGS sequence"/>
</dbReference>
<evidence type="ECO:0000313" key="4">
    <source>
        <dbReference type="Proteomes" id="UP001165079"/>
    </source>
</evidence>
<reference evidence="3" key="1">
    <citation type="submission" date="2023-03" db="EMBL/GenBank/DDBJ databases">
        <title>Actinorhabdospora filicis NBRC 111898.</title>
        <authorList>
            <person name="Ichikawa N."/>
            <person name="Sato H."/>
            <person name="Tonouchi N."/>
        </authorList>
    </citation>
    <scope>NUCLEOTIDE SEQUENCE</scope>
    <source>
        <strain evidence="3">NBRC 111898</strain>
    </source>
</reference>
<sequence>MRKTIATAFVAAGVAALAFSGTAAANGPNSGAFAGALSLVNIDASDAAHWQICGQNVFAQSYSQVCDNRDHIGGGPQSGAYAGDLSIANVDISDAAHWQICGQNVGVSPSLVQKCQNTDHMPVGASMKNTKTTHKHSK</sequence>
<gene>
    <name evidence="3" type="ORF">Afil01_58620</name>
</gene>
<dbReference type="AlphaFoldDB" id="A0A9W6SQE6"/>
<feature type="region of interest" description="Disordered" evidence="1">
    <location>
        <begin position="119"/>
        <end position="138"/>
    </location>
</feature>
<dbReference type="EMBL" id="BSTX01000004">
    <property type="protein sequence ID" value="GLZ81055.1"/>
    <property type="molecule type" value="Genomic_DNA"/>
</dbReference>
<protein>
    <recommendedName>
        <fullName evidence="5">Secreted protein</fullName>
    </recommendedName>
</protein>
<proteinExistence type="predicted"/>
<feature type="chain" id="PRO_5040897530" description="Secreted protein" evidence="2">
    <location>
        <begin position="26"/>
        <end position="138"/>
    </location>
</feature>
<evidence type="ECO:0000256" key="2">
    <source>
        <dbReference type="SAM" id="SignalP"/>
    </source>
</evidence>
<name>A0A9W6SQE6_9ACTN</name>
<comment type="caution">
    <text evidence="3">The sequence shown here is derived from an EMBL/GenBank/DDBJ whole genome shotgun (WGS) entry which is preliminary data.</text>
</comment>
<accession>A0A9W6SQE6</accession>
<feature type="signal peptide" evidence="2">
    <location>
        <begin position="1"/>
        <end position="25"/>
    </location>
</feature>
<dbReference type="RefSeq" id="WP_285666382.1">
    <property type="nucleotide sequence ID" value="NZ_BSTX01000004.1"/>
</dbReference>
<evidence type="ECO:0000313" key="3">
    <source>
        <dbReference type="EMBL" id="GLZ81055.1"/>
    </source>
</evidence>
<evidence type="ECO:0000256" key="1">
    <source>
        <dbReference type="SAM" id="MobiDB-lite"/>
    </source>
</evidence>